<keyword evidence="4" id="KW-1185">Reference proteome</keyword>
<feature type="compositionally biased region" description="Basic and acidic residues" evidence="1">
    <location>
        <begin position="149"/>
        <end position="162"/>
    </location>
</feature>
<evidence type="ECO:0000256" key="1">
    <source>
        <dbReference type="SAM" id="MobiDB-lite"/>
    </source>
</evidence>
<evidence type="ECO:0000313" key="3">
    <source>
        <dbReference type="EMBL" id="KXS13760.1"/>
    </source>
</evidence>
<organism evidence="3 4">
    <name type="scientific">Gonapodya prolifera (strain JEL478)</name>
    <name type="common">Monoblepharis prolifera</name>
    <dbReference type="NCBI Taxonomy" id="1344416"/>
    <lineage>
        <taxon>Eukaryota</taxon>
        <taxon>Fungi</taxon>
        <taxon>Fungi incertae sedis</taxon>
        <taxon>Chytridiomycota</taxon>
        <taxon>Chytridiomycota incertae sedis</taxon>
        <taxon>Monoblepharidomycetes</taxon>
        <taxon>Monoblepharidales</taxon>
        <taxon>Gonapodyaceae</taxon>
        <taxon>Gonapodya</taxon>
    </lineage>
</organism>
<proteinExistence type="predicted"/>
<feature type="region of interest" description="Disordered" evidence="1">
    <location>
        <begin position="390"/>
        <end position="415"/>
    </location>
</feature>
<dbReference type="EMBL" id="KQ965775">
    <property type="protein sequence ID" value="KXS13760.1"/>
    <property type="molecule type" value="Genomic_DNA"/>
</dbReference>
<dbReference type="Proteomes" id="UP000070544">
    <property type="component" value="Unassembled WGS sequence"/>
</dbReference>
<evidence type="ECO:0008006" key="5">
    <source>
        <dbReference type="Google" id="ProtNLM"/>
    </source>
</evidence>
<evidence type="ECO:0000256" key="2">
    <source>
        <dbReference type="SAM" id="SignalP"/>
    </source>
</evidence>
<feature type="chain" id="PRO_5007296070" description="F-box domain-containing protein" evidence="2">
    <location>
        <begin position="30"/>
        <end position="415"/>
    </location>
</feature>
<dbReference type="AlphaFoldDB" id="A0A139AAI9"/>
<gene>
    <name evidence="3" type="ORF">M427DRAFT_58353</name>
</gene>
<feature type="signal peptide" evidence="2">
    <location>
        <begin position="1"/>
        <end position="29"/>
    </location>
</feature>
<protein>
    <recommendedName>
        <fullName evidence="5">F-box domain-containing protein</fullName>
    </recommendedName>
</protein>
<name>A0A139AAI9_GONPJ</name>
<evidence type="ECO:0000313" key="4">
    <source>
        <dbReference type="Proteomes" id="UP000070544"/>
    </source>
</evidence>
<feature type="region of interest" description="Disordered" evidence="1">
    <location>
        <begin position="145"/>
        <end position="164"/>
    </location>
</feature>
<accession>A0A139AAI9</accession>
<keyword evidence="2" id="KW-0732">Signal</keyword>
<reference evidence="3 4" key="1">
    <citation type="journal article" date="2015" name="Genome Biol. Evol.">
        <title>Phylogenomic analyses indicate that early fungi evolved digesting cell walls of algal ancestors of land plants.</title>
        <authorList>
            <person name="Chang Y."/>
            <person name="Wang S."/>
            <person name="Sekimoto S."/>
            <person name="Aerts A.L."/>
            <person name="Choi C."/>
            <person name="Clum A."/>
            <person name="LaButti K.M."/>
            <person name="Lindquist E.A."/>
            <person name="Yee Ngan C."/>
            <person name="Ohm R.A."/>
            <person name="Salamov A.A."/>
            <person name="Grigoriev I.V."/>
            <person name="Spatafora J.W."/>
            <person name="Berbee M.L."/>
        </authorList>
    </citation>
    <scope>NUCLEOTIDE SEQUENCE [LARGE SCALE GENOMIC DNA]</scope>
    <source>
        <strain evidence="3 4">JEL478</strain>
    </source>
</reference>
<dbReference type="SUPFAM" id="SSF81383">
    <property type="entry name" value="F-box domain"/>
    <property type="match status" value="1"/>
</dbReference>
<sequence length="415" mass="46458">MSMASTLLLDVLEEVFFLAALASLSGADAGDTAVTSSHVAQTVLELGRVCVHWNRASRVESLWRRLYDSRKWRWTEKFNDVVQPIIDGVSAPIALPSLRLIQLSFPSWMSLFKSRHLDAVETGSRVRNEIARVLKASRKLAEISSGSTLEREDTSSEDRLSEDTLAQEELSFNRPCPVERVLTLEAAIAARLPLDLVEALLVMNGQGPSALDEHHIFRDTSHPPSSQRRALGRVRSALRNRDCKYRFLGADEIESVTLRGERPGGEELDWLLPGDEGEEEDPIADLVGSADEEGQKLRSCKWAPIFVARDTWIDKAIKFVDLEEGPKRGRIFHLNVVHLLEGSSDMWETCSSSLVRFLEKSADAAEKELAEQELRSALVLRRARVSPSAQDALDLHNHEEEEEDLDGQGEMFHAM</sequence>
<dbReference type="InterPro" id="IPR036047">
    <property type="entry name" value="F-box-like_dom_sf"/>
</dbReference>